<dbReference type="SUPFAM" id="SSF53756">
    <property type="entry name" value="UDP-Glycosyltransferase/glycogen phosphorylase"/>
    <property type="match status" value="1"/>
</dbReference>
<dbReference type="InterPro" id="IPR002213">
    <property type="entry name" value="UDP_glucos_trans"/>
</dbReference>
<evidence type="ECO:0000256" key="1">
    <source>
        <dbReference type="SAM" id="MobiDB-lite"/>
    </source>
</evidence>
<dbReference type="EMBL" id="SMKQ01000009">
    <property type="protein sequence ID" value="TDD54195.1"/>
    <property type="molecule type" value="Genomic_DNA"/>
</dbReference>
<evidence type="ECO:0000259" key="2">
    <source>
        <dbReference type="Pfam" id="PF06722"/>
    </source>
</evidence>
<comment type="caution">
    <text evidence="3">The sequence shown here is derived from an EMBL/GenBank/DDBJ whole genome shotgun (WGS) entry which is preliminary data.</text>
</comment>
<dbReference type="PANTHER" id="PTHR48050:SF13">
    <property type="entry name" value="STEROL 3-BETA-GLUCOSYLTRANSFERASE UGT80A2"/>
    <property type="match status" value="1"/>
</dbReference>
<dbReference type="GO" id="GO:0017000">
    <property type="term" value="P:antibiotic biosynthetic process"/>
    <property type="evidence" value="ECO:0007669"/>
    <property type="project" value="UniProtKB-ARBA"/>
</dbReference>
<dbReference type="AlphaFoldDB" id="A0A4R4Z7Q7"/>
<dbReference type="InterPro" id="IPR010610">
    <property type="entry name" value="EryCIII-like_C"/>
</dbReference>
<dbReference type="Proteomes" id="UP000295302">
    <property type="component" value="Unassembled WGS sequence"/>
</dbReference>
<accession>A0A4R4Z7Q7</accession>
<sequence length="458" mass="49920">MPGRQPRPARTADRGGRPGGVRHLLRAAGALGRGPVAAEHAGRPLPRASDGGREPRPGRGRGVMGRHILFATIPAWGHTYPVLYGAAELRRRGHRVSCLASPRFAAEVAKVADPVPYDSPMDSDVGRAELADMSKVLRLMLQETRASFAALERVVRADPPDLLVSDVLNMAGWLVSRRFDLPLVRTWPIFASNEHFSLHQDYQSRTDDEESMRGFFAEAADFLDGVGLGSISPMEFFESQAERNIALFPRSLQPRGETFDSRYTFVAPCIRPPEESPDVPWLRAARPLAAVSLGTVFNEQNKTGFFRACVEGLEQLGWHAAVALGDKVRPEDVGPVSGRVLMRARLPMIDTLQHAAVSISHGGLTSTVEALAQGVPVLIAPQIGEQHAVADSVERLGLGVRLREPFTGAELAKTVKSVVDDADMARRLAEFRRTLLSDRRGGEFADTVERELAGQAES</sequence>
<dbReference type="OrthoDB" id="764352at2"/>
<evidence type="ECO:0000313" key="3">
    <source>
        <dbReference type="EMBL" id="TDD54195.1"/>
    </source>
</evidence>
<dbReference type="InterPro" id="IPR050426">
    <property type="entry name" value="Glycosyltransferase_28"/>
</dbReference>
<organism evidence="3 4">
    <name type="scientific">Nonomuraea terrae</name>
    <dbReference type="NCBI Taxonomy" id="2530383"/>
    <lineage>
        <taxon>Bacteria</taxon>
        <taxon>Bacillati</taxon>
        <taxon>Actinomycetota</taxon>
        <taxon>Actinomycetes</taxon>
        <taxon>Streptosporangiales</taxon>
        <taxon>Streptosporangiaceae</taxon>
        <taxon>Nonomuraea</taxon>
    </lineage>
</organism>
<feature type="region of interest" description="Disordered" evidence="1">
    <location>
        <begin position="1"/>
        <end position="62"/>
    </location>
</feature>
<proteinExistence type="predicted"/>
<dbReference type="Gene3D" id="3.40.50.2000">
    <property type="entry name" value="Glycogen Phosphorylase B"/>
    <property type="match status" value="2"/>
</dbReference>
<dbReference type="CDD" id="cd03784">
    <property type="entry name" value="GT1_Gtf-like"/>
    <property type="match status" value="1"/>
</dbReference>
<protein>
    <recommendedName>
        <fullName evidence="2">Erythromycin biosynthesis protein CIII-like C-terminal domain-containing protein</fullName>
    </recommendedName>
</protein>
<dbReference type="PANTHER" id="PTHR48050">
    <property type="entry name" value="STEROL 3-BETA-GLUCOSYLTRANSFERASE"/>
    <property type="match status" value="1"/>
</dbReference>
<name>A0A4R4Z7Q7_9ACTN</name>
<dbReference type="GO" id="GO:0016758">
    <property type="term" value="F:hexosyltransferase activity"/>
    <property type="evidence" value="ECO:0007669"/>
    <property type="project" value="UniProtKB-ARBA"/>
</dbReference>
<evidence type="ECO:0000313" key="4">
    <source>
        <dbReference type="Proteomes" id="UP000295302"/>
    </source>
</evidence>
<gene>
    <name evidence="3" type="ORF">E1286_05615</name>
</gene>
<reference evidence="3 4" key="1">
    <citation type="submission" date="2019-03" db="EMBL/GenBank/DDBJ databases">
        <title>Draft genome sequences of novel Actinobacteria.</title>
        <authorList>
            <person name="Sahin N."/>
            <person name="Ay H."/>
            <person name="Saygin H."/>
        </authorList>
    </citation>
    <scope>NUCLEOTIDE SEQUENCE [LARGE SCALE GENOMIC DNA]</scope>
    <source>
        <strain evidence="3 4">CH32</strain>
    </source>
</reference>
<feature type="domain" description="Erythromycin biosynthesis protein CIII-like C-terminal" evidence="2">
    <location>
        <begin position="327"/>
        <end position="446"/>
    </location>
</feature>
<dbReference type="Pfam" id="PF06722">
    <property type="entry name" value="EryCIII-like_C"/>
    <property type="match status" value="1"/>
</dbReference>
<dbReference type="GO" id="GO:0008194">
    <property type="term" value="F:UDP-glycosyltransferase activity"/>
    <property type="evidence" value="ECO:0007669"/>
    <property type="project" value="InterPro"/>
</dbReference>
<keyword evidence="4" id="KW-1185">Reference proteome</keyword>